<protein>
    <submittedName>
        <fullName evidence="5">D-amino acid oxidase</fullName>
    </submittedName>
</protein>
<proteinExistence type="inferred from homology"/>
<feature type="domain" description="FAD dependent oxidoreductase" evidence="4">
    <location>
        <begin position="19"/>
        <end position="411"/>
    </location>
</feature>
<keyword evidence="2" id="KW-0560">Oxidoreductase</keyword>
<dbReference type="Pfam" id="PF01266">
    <property type="entry name" value="DAO"/>
    <property type="match status" value="1"/>
</dbReference>
<dbReference type="InterPro" id="IPR006076">
    <property type="entry name" value="FAD-dep_OxRdtase"/>
</dbReference>
<evidence type="ECO:0000313" key="6">
    <source>
        <dbReference type="Proteomes" id="UP000064921"/>
    </source>
</evidence>
<organism evidence="5 6">
    <name type="scientific">Pannonibacter phragmitetus</name>
    <dbReference type="NCBI Taxonomy" id="121719"/>
    <lineage>
        <taxon>Bacteria</taxon>
        <taxon>Pseudomonadati</taxon>
        <taxon>Pseudomonadota</taxon>
        <taxon>Alphaproteobacteria</taxon>
        <taxon>Hyphomicrobiales</taxon>
        <taxon>Stappiaceae</taxon>
        <taxon>Pannonibacter</taxon>
    </lineage>
</organism>
<sequence length="441" mass="47685">MPAPLLHIESSADLPREADAVVIGGGVVGVFTAYYLARRGVRVALLEKGRVAAEQSSRNWGWCRQQNRDARELTMATKSLQLWENVARETGKDTNFRRCGLLYLSQDESQLATWEAWRDFARTAGVTTFMLGADEANERGKATGRQWKGGVFSPTDGTADPSRAVPVVARGIMAAGGSVHQFCAARGIELSAGRVCGVVTEKGTIATKTVVMAGGAWASSFCNQLGFKFPQATVRSTILAVSPGAPELPAALAGPDVAITRRANGGYTLAIAGRARLDPTPQQLRFARDFLPMFARRWRSLSLGGLEGWRQGHETLRKWSLDDVTPMERNRILDPRPDMAQVRLTYERACKFLPEMRNLSIANSWAGYIDSTPDGIPVIGEIEGLPGFILAAGFSGHGFGIGPGAGHLIADIITGMPPIVDPAHFRPERLQTAAWGKVAEF</sequence>
<dbReference type="PANTHER" id="PTHR13847">
    <property type="entry name" value="SARCOSINE DEHYDROGENASE-RELATED"/>
    <property type="match status" value="1"/>
</dbReference>
<comment type="similarity">
    <text evidence="1">Belongs to the DadA oxidoreductase family.</text>
</comment>
<evidence type="ECO:0000313" key="5">
    <source>
        <dbReference type="EMBL" id="ALV29522.1"/>
    </source>
</evidence>
<gene>
    <name evidence="5" type="ORF">APZ00_22810</name>
</gene>
<dbReference type="InterPro" id="IPR036188">
    <property type="entry name" value="FAD/NAD-bd_sf"/>
</dbReference>
<dbReference type="AlphaFoldDB" id="A0A0U3P9K3"/>
<dbReference type="GO" id="GO:0055130">
    <property type="term" value="P:D-alanine catabolic process"/>
    <property type="evidence" value="ECO:0007669"/>
    <property type="project" value="TreeGrafter"/>
</dbReference>
<evidence type="ECO:0000256" key="1">
    <source>
        <dbReference type="ARBA" id="ARBA00009410"/>
    </source>
</evidence>
<evidence type="ECO:0000256" key="2">
    <source>
        <dbReference type="ARBA" id="ARBA00023002"/>
    </source>
</evidence>
<evidence type="ECO:0000259" key="4">
    <source>
        <dbReference type="Pfam" id="PF01266"/>
    </source>
</evidence>
<feature type="region of interest" description="Disordered" evidence="3">
    <location>
        <begin position="140"/>
        <end position="159"/>
    </location>
</feature>
<dbReference type="KEGG" id="pphr:APZ00_22810"/>
<dbReference type="GO" id="GO:0005737">
    <property type="term" value="C:cytoplasm"/>
    <property type="evidence" value="ECO:0007669"/>
    <property type="project" value="TreeGrafter"/>
</dbReference>
<dbReference type="GO" id="GO:0008718">
    <property type="term" value="F:D-amino-acid dehydrogenase activity"/>
    <property type="evidence" value="ECO:0007669"/>
    <property type="project" value="TreeGrafter"/>
</dbReference>
<keyword evidence="6" id="KW-1185">Reference proteome</keyword>
<dbReference type="SUPFAM" id="SSF51905">
    <property type="entry name" value="FAD/NAD(P)-binding domain"/>
    <property type="match status" value="1"/>
</dbReference>
<reference evidence="5 6" key="1">
    <citation type="submission" date="2015-10" db="EMBL/GenBank/DDBJ databases">
        <title>The world's first case of liver abscess caused by Pannonibacter phragmitetus.</title>
        <authorList>
            <person name="Ming D."/>
            <person name="Wang M."/>
            <person name="Zhou Y."/>
            <person name="Jiang T."/>
            <person name="Hu S."/>
        </authorList>
    </citation>
    <scope>NUCLEOTIDE SEQUENCE [LARGE SCALE GENOMIC DNA]</scope>
    <source>
        <strain evidence="5 6">31801</strain>
    </source>
</reference>
<dbReference type="Proteomes" id="UP000064921">
    <property type="component" value="Chromosome"/>
</dbReference>
<dbReference type="RefSeq" id="WP_058900311.1">
    <property type="nucleotide sequence ID" value="NZ_CP013068.1"/>
</dbReference>
<name>A0A0U3P9K3_9HYPH</name>
<dbReference type="EMBL" id="CP013068">
    <property type="protein sequence ID" value="ALV29522.1"/>
    <property type="molecule type" value="Genomic_DNA"/>
</dbReference>
<dbReference type="STRING" id="121719.APZ00_22810"/>
<dbReference type="PANTHER" id="PTHR13847:SF280">
    <property type="entry name" value="D-AMINO ACID DEHYDROGENASE"/>
    <property type="match status" value="1"/>
</dbReference>
<evidence type="ECO:0000256" key="3">
    <source>
        <dbReference type="SAM" id="MobiDB-lite"/>
    </source>
</evidence>
<dbReference type="Gene3D" id="3.50.50.60">
    <property type="entry name" value="FAD/NAD(P)-binding domain"/>
    <property type="match status" value="2"/>
</dbReference>
<dbReference type="GO" id="GO:0005886">
    <property type="term" value="C:plasma membrane"/>
    <property type="evidence" value="ECO:0007669"/>
    <property type="project" value="TreeGrafter"/>
</dbReference>
<dbReference type="Gene3D" id="3.30.9.10">
    <property type="entry name" value="D-Amino Acid Oxidase, subunit A, domain 2"/>
    <property type="match status" value="2"/>
</dbReference>
<accession>A0A0U3P9K3</accession>